<evidence type="ECO:0000313" key="2">
    <source>
        <dbReference type="EMBL" id="PQQ08844.1"/>
    </source>
</evidence>
<sequence>MIDEDEPILEKAIGTEIECPPQVPEDDEDIEEDAAEELQNQMEQDYDIG</sequence>
<dbReference type="Proteomes" id="UP000250321">
    <property type="component" value="Unassembled WGS sequence"/>
</dbReference>
<protein>
    <submittedName>
        <fullName evidence="2">Uncharacterized protein</fullName>
    </submittedName>
</protein>
<gene>
    <name evidence="2" type="ORF">Pyn_03039</name>
</gene>
<feature type="compositionally biased region" description="Acidic residues" evidence="1">
    <location>
        <begin position="24"/>
        <end position="36"/>
    </location>
</feature>
<keyword evidence="3" id="KW-1185">Reference proteome</keyword>
<accession>A0A314YUM3</accession>
<dbReference type="STRING" id="2094558.A0A314YUM3"/>
<name>A0A314YUM3_PRUYE</name>
<dbReference type="EMBL" id="PJQY01000663">
    <property type="protein sequence ID" value="PQQ08844.1"/>
    <property type="molecule type" value="Genomic_DNA"/>
</dbReference>
<organism evidence="2 3">
    <name type="scientific">Prunus yedoensis var. nudiflora</name>
    <dbReference type="NCBI Taxonomy" id="2094558"/>
    <lineage>
        <taxon>Eukaryota</taxon>
        <taxon>Viridiplantae</taxon>
        <taxon>Streptophyta</taxon>
        <taxon>Embryophyta</taxon>
        <taxon>Tracheophyta</taxon>
        <taxon>Spermatophyta</taxon>
        <taxon>Magnoliopsida</taxon>
        <taxon>eudicotyledons</taxon>
        <taxon>Gunneridae</taxon>
        <taxon>Pentapetalae</taxon>
        <taxon>rosids</taxon>
        <taxon>fabids</taxon>
        <taxon>Rosales</taxon>
        <taxon>Rosaceae</taxon>
        <taxon>Amygdaloideae</taxon>
        <taxon>Amygdaleae</taxon>
        <taxon>Prunus</taxon>
    </lineage>
</organism>
<proteinExistence type="predicted"/>
<dbReference type="AlphaFoldDB" id="A0A314YUM3"/>
<evidence type="ECO:0000256" key="1">
    <source>
        <dbReference type="SAM" id="MobiDB-lite"/>
    </source>
</evidence>
<feature type="region of interest" description="Disordered" evidence="1">
    <location>
        <begin position="19"/>
        <end position="49"/>
    </location>
</feature>
<comment type="caution">
    <text evidence="2">The sequence shown here is derived from an EMBL/GenBank/DDBJ whole genome shotgun (WGS) entry which is preliminary data.</text>
</comment>
<reference evidence="2 3" key="1">
    <citation type="submission" date="2018-02" db="EMBL/GenBank/DDBJ databases">
        <title>Draft genome of wild Prunus yedoensis var. nudiflora.</title>
        <authorList>
            <person name="Baek S."/>
            <person name="Kim J.-H."/>
            <person name="Choi K."/>
            <person name="Kim G.-B."/>
            <person name="Cho A."/>
            <person name="Jang H."/>
            <person name="Shin C.-H."/>
            <person name="Yu H.-J."/>
            <person name="Mun J.-H."/>
        </authorList>
    </citation>
    <scope>NUCLEOTIDE SEQUENCE [LARGE SCALE GENOMIC DNA]</scope>
    <source>
        <strain evidence="3">cv. Jeju island</strain>
        <tissue evidence="2">Leaf</tissue>
    </source>
</reference>
<evidence type="ECO:0000313" key="3">
    <source>
        <dbReference type="Proteomes" id="UP000250321"/>
    </source>
</evidence>